<dbReference type="GO" id="GO:0030488">
    <property type="term" value="P:tRNA methylation"/>
    <property type="evidence" value="ECO:0007669"/>
    <property type="project" value="InterPro"/>
</dbReference>
<proteinExistence type="predicted"/>
<dbReference type="InterPro" id="IPR045330">
    <property type="entry name" value="TRM3/TARBP1"/>
</dbReference>
<organism evidence="6 7">
    <name type="scientific">Chlamydomonas schloesseri</name>
    <dbReference type="NCBI Taxonomy" id="2026947"/>
    <lineage>
        <taxon>Eukaryota</taxon>
        <taxon>Viridiplantae</taxon>
        <taxon>Chlorophyta</taxon>
        <taxon>core chlorophytes</taxon>
        <taxon>Chlorophyceae</taxon>
        <taxon>CS clade</taxon>
        <taxon>Chlamydomonadales</taxon>
        <taxon>Chlamydomonadaceae</taxon>
        <taxon>Chlamydomonas</taxon>
    </lineage>
</organism>
<comment type="caution">
    <text evidence="6">The sequence shown here is derived from an EMBL/GenBank/DDBJ whole genome shotgun (WGS) entry which is preliminary data.</text>
</comment>
<dbReference type="GO" id="GO:0016423">
    <property type="term" value="F:tRNA (guanine) methyltransferase activity"/>
    <property type="evidence" value="ECO:0007669"/>
    <property type="project" value="InterPro"/>
</dbReference>
<evidence type="ECO:0000313" key="7">
    <source>
        <dbReference type="Proteomes" id="UP000613740"/>
    </source>
</evidence>
<feature type="region of interest" description="Disordered" evidence="3">
    <location>
        <begin position="1834"/>
        <end position="1856"/>
    </location>
</feature>
<keyword evidence="4" id="KW-0472">Membrane</keyword>
<feature type="transmembrane region" description="Helical" evidence="4">
    <location>
        <begin position="713"/>
        <end position="736"/>
    </location>
</feature>
<name>A0A836B6X3_9CHLO</name>
<keyword evidence="7" id="KW-1185">Reference proteome</keyword>
<accession>A0A836B6X3</accession>
<keyword evidence="2" id="KW-0808">Transferase</keyword>
<evidence type="ECO:0000259" key="5">
    <source>
        <dbReference type="Pfam" id="PF00588"/>
    </source>
</evidence>
<feature type="region of interest" description="Disordered" evidence="3">
    <location>
        <begin position="1458"/>
        <end position="1535"/>
    </location>
</feature>
<feature type="region of interest" description="Disordered" evidence="3">
    <location>
        <begin position="949"/>
        <end position="984"/>
    </location>
</feature>
<dbReference type="GO" id="GO:0003723">
    <property type="term" value="F:RNA binding"/>
    <property type="evidence" value="ECO:0007669"/>
    <property type="project" value="InterPro"/>
</dbReference>
<feature type="compositionally biased region" description="Low complexity" evidence="3">
    <location>
        <begin position="957"/>
        <end position="984"/>
    </location>
</feature>
<dbReference type="EMBL" id="JAEHOD010000015">
    <property type="protein sequence ID" value="KAG2449064.1"/>
    <property type="molecule type" value="Genomic_DNA"/>
</dbReference>
<evidence type="ECO:0000313" key="6">
    <source>
        <dbReference type="EMBL" id="KAG2449064.1"/>
    </source>
</evidence>
<gene>
    <name evidence="6" type="ORF">HYH02_005813</name>
</gene>
<evidence type="ECO:0000256" key="4">
    <source>
        <dbReference type="SAM" id="Phobius"/>
    </source>
</evidence>
<dbReference type="Pfam" id="PF00588">
    <property type="entry name" value="SpoU_methylase"/>
    <property type="match status" value="1"/>
</dbReference>
<dbReference type="InterPro" id="IPR029026">
    <property type="entry name" value="tRNA_m1G_MTases_N"/>
</dbReference>
<dbReference type="CDD" id="cd18091">
    <property type="entry name" value="SpoU-like_TRM3-like"/>
    <property type="match status" value="1"/>
</dbReference>
<feature type="compositionally biased region" description="Low complexity" evidence="3">
    <location>
        <begin position="1465"/>
        <end position="1517"/>
    </location>
</feature>
<keyword evidence="1" id="KW-0489">Methyltransferase</keyword>
<dbReference type="SUPFAM" id="SSF75217">
    <property type="entry name" value="alpha/beta knot"/>
    <property type="match status" value="1"/>
</dbReference>
<evidence type="ECO:0000256" key="2">
    <source>
        <dbReference type="ARBA" id="ARBA00022679"/>
    </source>
</evidence>
<evidence type="ECO:0000256" key="3">
    <source>
        <dbReference type="SAM" id="MobiDB-lite"/>
    </source>
</evidence>
<reference evidence="6" key="1">
    <citation type="journal article" date="2020" name="bioRxiv">
        <title>Comparative genomics of Chlamydomonas.</title>
        <authorList>
            <person name="Craig R.J."/>
            <person name="Hasan A.R."/>
            <person name="Ness R.W."/>
            <person name="Keightley P.D."/>
        </authorList>
    </citation>
    <scope>NUCLEOTIDE SEQUENCE</scope>
    <source>
        <strain evidence="6">CCAP 11/173</strain>
    </source>
</reference>
<dbReference type="InterPro" id="IPR044748">
    <property type="entry name" value="Trm3/TARBP1_C"/>
</dbReference>
<dbReference type="OrthoDB" id="241340at2759"/>
<feature type="compositionally biased region" description="Low complexity" evidence="3">
    <location>
        <begin position="1837"/>
        <end position="1854"/>
    </location>
</feature>
<dbReference type="Proteomes" id="UP000613740">
    <property type="component" value="Unassembled WGS sequence"/>
</dbReference>
<dbReference type="InterPro" id="IPR029028">
    <property type="entry name" value="Alpha/beta_knot_MTases"/>
</dbReference>
<dbReference type="PANTHER" id="PTHR12029:SF11">
    <property type="entry name" value="METHYLTRANSFERASE TARBP1-RELATED"/>
    <property type="match status" value="1"/>
</dbReference>
<evidence type="ECO:0000256" key="1">
    <source>
        <dbReference type="ARBA" id="ARBA00022603"/>
    </source>
</evidence>
<feature type="domain" description="tRNA/rRNA methyltransferase SpoU type" evidence="5">
    <location>
        <begin position="1922"/>
        <end position="2064"/>
    </location>
</feature>
<dbReference type="InterPro" id="IPR001537">
    <property type="entry name" value="SpoU_MeTrfase"/>
</dbReference>
<keyword evidence="4" id="KW-1133">Transmembrane helix</keyword>
<dbReference type="Gene3D" id="3.40.1280.10">
    <property type="match status" value="1"/>
</dbReference>
<keyword evidence="4" id="KW-0812">Transmembrane</keyword>
<dbReference type="PANTHER" id="PTHR12029">
    <property type="entry name" value="RNA METHYLTRANSFERASE"/>
    <property type="match status" value="1"/>
</dbReference>
<sequence>MSSIEQLRSRLEALSTCVVSADLKDRAKVAEVALGAQPSAQFLSDLFDVGVSSVAAAVRAKAAAAAEDEADAGVCGPAAAAQQQLVAMCVAASLHYLPGQDPRVLQQFLDSLLLPALAAADAALPDRACRVQACSRLAALLAAGGHWPQLRQLVGCCGAALAAAGAAGVTAGEAGTGLQVAGGAAAAASRSGAAAAAATAVQLPLLVACTLLTAVVHELRGVVAAAGAQDAASGGAERAGAARQLLGSDALPALRRCLRPLLTSPTAAVRQAGLKSVVPAALACAQTCGGAELAGLAGDVWRLALELLSGGSCEAGGGGAAGAGAGADEAAAGASAAAAASATAAASAASCTTGQRTALSLLVSCCGLLQDPAAGVDVAGCGRFWELLRTCLSLPADVDALERKRALLLLQRLAPAAGAGRMSLSAPGWVVWGALYDILEALRLVLLLVLLLKQIDQLHAPAPEYVTEAVVPKNYIPKKKELKSRKAAAAAEGRAGEAAAAAAAEDEGLQDGNQAAGAGGDAGWAVPVEWQCVLWARALQHGNQQVQRLAMRTLLQRDWSGSGRWRELLVGLPAGFVAGVLLPALGRDLHYRGGAADLGGAVDVQAAASKLLRSWFAAAPLAARLEALAAVRCVVAPGCGEVSRLGLQQVMRCLAVGSLGAVEDGQLLAAITAAGTAGTAAAAASFPGTLLGALRGVLGYLGNFTGMSYKRSVWGSVVLLAAAAAPVAAAGLAPALRLLAELPPATLEPGGEMREAARSYLLGRPPSHIQALITTTVGSGSSSSSSIDVPLTPAEVATVTGLLRGLLDDFWAAAATSAAAVPATASRTPATATAAAATATAASAAAVARLLVLFSDEGAAAEAVCGRLRRALVGSHGRPYAAAGELAAALGLLRELLQAAPQLPLPEEGSSSSAAAAAASPLQLALLALVGDCCDDCCSAASTSSDAFLLPQPQPESSSSSAASAAASPTTTATAASSASPTAPTPALERAEAAWACVALGLSRAARSPDPALLPAVRKLAGAALALLGQLCAAPLPAGRPAAVVTGLRAAAAAANALRAAAAVSPAVAAAAAERLDCSALAAAALRDADAATAAVAAAAAAAPGMDVSAATGEVLAAKWPLVDAATACAAEIPAGRSTVAAEAAAAAAQGGLRLRREVLCVVLAQSVAALAEYPEGQVLPLLRCLRRCWGAVAAGGAELQEAAARAMGCEGEGEAGSALQAVCWGVVRALWNALCATPRRTGPLCAAFVNTALMPRLFVQQAAVLQSLHGPHGPCRWLLSRLLDWGGTSARFLLLLACQLGAFLVLQPALAGCYCREIQALLLWGSRKGAAYDPDMGGSSIEVTEAEELAAVAAPPDPALVSSPSITSEVGPRVALLCCLHQLAEAARCVWPPPAAGSAAATATEAAAAGVSGSGSGAAAAPGAAVEAKAADTKAEEAPAAPKRPVIIFGESPMWEEATDRPAQQHQQQAQAAASSSASSAAPAPAAGASSHSNGGGASRSSAATAAATAAGAEGQQGDGDLADYGVPPPADPHHPALAAGRLLWRQLLGVALSDPQLSTDKVRNGSELHRQKVRLWQSLVVLTSFVPREEGGAAVEAVLLQINGNNPPTVKQYMEAVVAALVLREPRLLHSHLLPLVSKYHRHASGLGSSILIAAQVLLHSPAPVQRACLRPLLLALSPWLMCHGHAVRTYAQLVLWALLSRFPPEHPMWAHSLGDLAYLRQTIAFMNTNNDLVRLRRNIGDPILEWSPAGLAHPARVFASGAAGVCLAGSPSELATFEGAPATLVDRVQAFLLWERHRLREELSDREVERLYASQDPSAFAGVQDASSGSGIHGAAAGGKKAQQPPGAAAGAAGGLGDFQRKITPEALLAELGAGAAGGGADGEGGGGGGGLASLLLEGEDAGGDWKAASASASRRHDILLVASLIDKVPNLAGLARTCEVLGAGRLVLADTTVAADPLFTSISVTAEQWLPMEEVKPAALLAWLERKAAEGYTLVGLEQTAESVRLPDYVWPERVVLVLGREKEGIPPEVLALLDAALEVPQRGIIRSLNVHVTGAIALYDYVRKQQQPGGGGAT</sequence>
<protein>
    <recommendedName>
        <fullName evidence="5">tRNA/rRNA methyltransferase SpoU type domain-containing protein</fullName>
    </recommendedName>
</protein>